<evidence type="ECO:0000313" key="1">
    <source>
        <dbReference type="EMBL" id="UEM12345.1"/>
    </source>
</evidence>
<dbReference type="AlphaFoldDB" id="A0A9X9XXF1"/>
<proteinExistence type="predicted"/>
<dbReference type="EMBL" id="CP086136">
    <property type="protein sequence ID" value="UEM12345.1"/>
    <property type="molecule type" value="Genomic_DNA"/>
</dbReference>
<dbReference type="Proteomes" id="UP000664702">
    <property type="component" value="Chromosome"/>
</dbReference>
<protein>
    <submittedName>
        <fullName evidence="1">Uncharacterized protein</fullName>
    </submittedName>
</protein>
<name>A0A9X9XXF1_9BRAD</name>
<reference evidence="1 2" key="1">
    <citation type="journal article" date="2022" name="Int. J. Syst. Evol. Microbiol.">
        <title>Strains of Bradyrhizobium barranii sp. nov. associated with legumes native to Canada are symbionts of soybeans and belong to different subspecies (subsp. barranii subsp. nov. and subsp. apii subsp. nov.) and symbiovars (sv. glycinearum and sv. septentrionale).</title>
        <authorList>
            <person name="Bromfield E.S.P."/>
            <person name="Cloutier S."/>
            <person name="Wasai-Hara S."/>
            <person name="Minamisawa K."/>
        </authorList>
    </citation>
    <scope>NUCLEOTIDE SEQUENCE [LARGE SCALE GENOMIC DNA]</scope>
    <source>
        <strain evidence="1 2">144S4</strain>
    </source>
</reference>
<accession>A0A9X9XXF1</accession>
<dbReference type="KEGG" id="bban:J4G43_049425"/>
<sequence>MDEIIDALKVSGLDDVESHKRFMIVNGSVNADALDELRKVKGVASVHQDRAYKTQKP</sequence>
<dbReference type="RefSeq" id="WP_225005608.1">
    <property type="nucleotide sequence ID" value="NZ_CP086136.1"/>
</dbReference>
<organism evidence="1 2">
    <name type="scientific">Bradyrhizobium barranii subsp. barranii</name>
    <dbReference type="NCBI Taxonomy" id="2823807"/>
    <lineage>
        <taxon>Bacteria</taxon>
        <taxon>Pseudomonadati</taxon>
        <taxon>Pseudomonadota</taxon>
        <taxon>Alphaproteobacteria</taxon>
        <taxon>Hyphomicrobiales</taxon>
        <taxon>Nitrobacteraceae</taxon>
        <taxon>Bradyrhizobium</taxon>
        <taxon>Bradyrhizobium barranii</taxon>
    </lineage>
</organism>
<gene>
    <name evidence="1" type="ORF">J4G43_049425</name>
</gene>
<evidence type="ECO:0000313" key="2">
    <source>
        <dbReference type="Proteomes" id="UP000664702"/>
    </source>
</evidence>